<dbReference type="PANTHER" id="PTHR30294:SF29">
    <property type="entry name" value="MULTIDRUG ABC TRANSPORTER PERMEASE YBHS-RELATED"/>
    <property type="match status" value="1"/>
</dbReference>
<feature type="transmembrane region" description="Helical" evidence="6">
    <location>
        <begin position="46"/>
        <end position="65"/>
    </location>
</feature>
<comment type="subcellular location">
    <subcellularLocation>
        <location evidence="1">Cell membrane</location>
        <topology evidence="1">Multi-pass membrane protein</topology>
    </subcellularLocation>
</comment>
<evidence type="ECO:0000313" key="7">
    <source>
        <dbReference type="EMBL" id="AIS53006.1"/>
    </source>
</evidence>
<dbReference type="PANTHER" id="PTHR30294">
    <property type="entry name" value="MEMBRANE COMPONENT OF ABC TRANSPORTER YHHJ-RELATED"/>
    <property type="match status" value="1"/>
</dbReference>
<dbReference type="GO" id="GO:0140359">
    <property type="term" value="F:ABC-type transporter activity"/>
    <property type="evidence" value="ECO:0007669"/>
    <property type="project" value="InterPro"/>
</dbReference>
<dbReference type="STRING" id="2325.TKV_c18560"/>
<dbReference type="AlphaFoldDB" id="A0A097AT65"/>
<dbReference type="InterPro" id="IPR051449">
    <property type="entry name" value="ABC-2_transporter_component"/>
</dbReference>
<evidence type="ECO:0000256" key="2">
    <source>
        <dbReference type="ARBA" id="ARBA00022475"/>
    </source>
</evidence>
<feature type="transmembrane region" description="Helical" evidence="6">
    <location>
        <begin position="211"/>
        <end position="229"/>
    </location>
</feature>
<dbReference type="EMBL" id="CP009170">
    <property type="protein sequence ID" value="AIS53006.1"/>
    <property type="molecule type" value="Genomic_DNA"/>
</dbReference>
<dbReference type="RefSeq" id="WP_049685654.1">
    <property type="nucleotide sequence ID" value="NZ_CP009170.1"/>
</dbReference>
<keyword evidence="4 6" id="KW-1133">Transmembrane helix</keyword>
<proteinExistence type="predicted"/>
<dbReference type="Pfam" id="PF12679">
    <property type="entry name" value="ABC2_membrane_2"/>
    <property type="match status" value="1"/>
</dbReference>
<protein>
    <submittedName>
        <fullName evidence="7">ABC-2 type transporter</fullName>
    </submittedName>
</protein>
<dbReference type="HOGENOM" id="CLU_081003_0_0_9"/>
<feature type="transmembrane region" description="Helical" evidence="6">
    <location>
        <begin position="129"/>
        <end position="151"/>
    </location>
</feature>
<evidence type="ECO:0000256" key="6">
    <source>
        <dbReference type="SAM" id="Phobius"/>
    </source>
</evidence>
<dbReference type="OrthoDB" id="9794512at2"/>
<dbReference type="Proteomes" id="UP000029669">
    <property type="component" value="Chromosome"/>
</dbReference>
<accession>A0A097AT65</accession>
<sequence>MKMWEILKRELKGYFFSPTAYVLLGFYLLISGYFFSTFVLSTHYAVLSPILSSMVTVFMFISPILTMRLISEDMKTGTDQLLLTSPVTVTDIVIGKFFSAVFVYLVALVITFLYPIYLKLYSSPDMGSIIAGYIGVFLIGATFISIGLFASSLTENQMIAGVIGFALILVFWLISWLGDVFSGKAKTIFQNLSFFDRLNNFLNGLVNLSDVVFFISVIIFFIFLTIRVVDKRRWS</sequence>
<evidence type="ECO:0000256" key="1">
    <source>
        <dbReference type="ARBA" id="ARBA00004651"/>
    </source>
</evidence>
<evidence type="ECO:0000256" key="4">
    <source>
        <dbReference type="ARBA" id="ARBA00022989"/>
    </source>
</evidence>
<evidence type="ECO:0000313" key="8">
    <source>
        <dbReference type="Proteomes" id="UP000029669"/>
    </source>
</evidence>
<evidence type="ECO:0000256" key="3">
    <source>
        <dbReference type="ARBA" id="ARBA00022692"/>
    </source>
</evidence>
<feature type="transmembrane region" description="Helical" evidence="6">
    <location>
        <begin position="158"/>
        <end position="177"/>
    </location>
</feature>
<keyword evidence="8" id="KW-1185">Reference proteome</keyword>
<evidence type="ECO:0000256" key="5">
    <source>
        <dbReference type="ARBA" id="ARBA00023136"/>
    </source>
</evidence>
<feature type="transmembrane region" description="Helical" evidence="6">
    <location>
        <begin position="97"/>
        <end position="117"/>
    </location>
</feature>
<keyword evidence="5 6" id="KW-0472">Membrane</keyword>
<dbReference type="eggNOG" id="COG1277">
    <property type="taxonomic scope" value="Bacteria"/>
</dbReference>
<keyword evidence="2" id="KW-1003">Cell membrane</keyword>
<organism evidence="7 8">
    <name type="scientific">Thermoanaerobacter kivui</name>
    <name type="common">Acetogenium kivui</name>
    <dbReference type="NCBI Taxonomy" id="2325"/>
    <lineage>
        <taxon>Bacteria</taxon>
        <taxon>Bacillati</taxon>
        <taxon>Bacillota</taxon>
        <taxon>Clostridia</taxon>
        <taxon>Thermoanaerobacterales</taxon>
        <taxon>Thermoanaerobacteraceae</taxon>
        <taxon>Thermoanaerobacter</taxon>
    </lineage>
</organism>
<gene>
    <name evidence="7" type="ORF">TKV_c18560</name>
</gene>
<dbReference type="GO" id="GO:0005886">
    <property type="term" value="C:plasma membrane"/>
    <property type="evidence" value="ECO:0007669"/>
    <property type="project" value="UniProtKB-SubCell"/>
</dbReference>
<dbReference type="KEGG" id="tki:TKV_c18560"/>
<keyword evidence="3 6" id="KW-0812">Transmembrane</keyword>
<feature type="transmembrane region" description="Helical" evidence="6">
    <location>
        <begin position="21"/>
        <end position="40"/>
    </location>
</feature>
<name>A0A097AT65_THEKI</name>
<reference evidence="8" key="1">
    <citation type="journal article" date="2015" name="Genome Announc.">
        <title>Whole-Genome Sequences of 80 Environmental and Clinical Isolates of Burkholderia pseudomallei.</title>
        <authorList>
            <person name="Johnson S.L."/>
            <person name="Baker A.L."/>
            <person name="Chain P.S."/>
            <person name="Currie B.J."/>
            <person name="Daligault H.E."/>
            <person name="Davenport K.W."/>
            <person name="Davis C.B."/>
            <person name="Inglis T.J."/>
            <person name="Kaestli M."/>
            <person name="Koren S."/>
            <person name="Mayo M."/>
            <person name="Merritt A.J."/>
            <person name="Price E.P."/>
            <person name="Sarovich D.S."/>
            <person name="Warner J."/>
            <person name="Rosovitz M.J."/>
        </authorList>
    </citation>
    <scope>NUCLEOTIDE SEQUENCE [LARGE SCALE GENOMIC DNA]</scope>
    <source>
        <strain evidence="8">DSM 2030</strain>
    </source>
</reference>